<dbReference type="SMART" id="SM00563">
    <property type="entry name" value="PlsC"/>
    <property type="match status" value="1"/>
</dbReference>
<feature type="transmembrane region" description="Helical" evidence="4">
    <location>
        <begin position="154"/>
        <end position="177"/>
    </location>
</feature>
<evidence type="ECO:0000256" key="3">
    <source>
        <dbReference type="ARBA" id="ARBA00023136"/>
    </source>
</evidence>
<dbReference type="InterPro" id="IPR050237">
    <property type="entry name" value="ATP-dep_AMP-bd_enzyme"/>
</dbReference>
<accession>A0ABV0BEU8</accession>
<evidence type="ECO:0000256" key="4">
    <source>
        <dbReference type="SAM" id="Phobius"/>
    </source>
</evidence>
<dbReference type="CDD" id="cd06173">
    <property type="entry name" value="MFS_MefA_like"/>
    <property type="match status" value="1"/>
</dbReference>
<feature type="transmembrane region" description="Helical" evidence="4">
    <location>
        <begin position="309"/>
        <end position="331"/>
    </location>
</feature>
<keyword evidence="3 4" id="KW-0472">Membrane</keyword>
<evidence type="ECO:0000256" key="2">
    <source>
        <dbReference type="ARBA" id="ARBA00022989"/>
    </source>
</evidence>
<dbReference type="SUPFAM" id="SSF56801">
    <property type="entry name" value="Acetyl-CoA synthetase-like"/>
    <property type="match status" value="1"/>
</dbReference>
<evidence type="ECO:0000259" key="5">
    <source>
        <dbReference type="SMART" id="SM00563"/>
    </source>
</evidence>
<dbReference type="RefSeq" id="WP_346335460.1">
    <property type="nucleotide sequence ID" value="NZ_JBBYXI010000001.1"/>
</dbReference>
<reference evidence="6 7" key="1">
    <citation type="submission" date="2024-04" db="EMBL/GenBank/DDBJ databases">
        <title>A novel species isolated from cricket.</title>
        <authorList>
            <person name="Wang H.-C."/>
        </authorList>
    </citation>
    <scope>NUCLEOTIDE SEQUENCE [LARGE SCALE GENOMIC DNA]</scope>
    <source>
        <strain evidence="6 7">WL0021</strain>
    </source>
</reference>
<feature type="transmembrane region" description="Helical" evidence="4">
    <location>
        <begin position="189"/>
        <end position="211"/>
    </location>
</feature>
<protein>
    <submittedName>
        <fullName evidence="6">Acyl-[ACP]--phospholipid O-acyltransferase</fullName>
    </submittedName>
</protein>
<dbReference type="InterPro" id="IPR011701">
    <property type="entry name" value="MFS"/>
</dbReference>
<dbReference type="InterPro" id="IPR000873">
    <property type="entry name" value="AMP-dep_synth/lig_dom"/>
</dbReference>
<evidence type="ECO:0000256" key="1">
    <source>
        <dbReference type="ARBA" id="ARBA00022692"/>
    </source>
</evidence>
<organism evidence="6 7">
    <name type="scientific">Hohaiivirga grylli</name>
    <dbReference type="NCBI Taxonomy" id="3133970"/>
    <lineage>
        <taxon>Bacteria</taxon>
        <taxon>Pseudomonadati</taxon>
        <taxon>Pseudomonadota</taxon>
        <taxon>Alphaproteobacteria</taxon>
        <taxon>Hyphomicrobiales</taxon>
        <taxon>Methylobacteriaceae</taxon>
        <taxon>Hohaiivirga</taxon>
    </lineage>
</organism>
<feature type="transmembrane region" description="Helical" evidence="4">
    <location>
        <begin position="281"/>
        <end position="302"/>
    </location>
</feature>
<dbReference type="PANTHER" id="PTHR43767:SF1">
    <property type="entry name" value="NONRIBOSOMAL PEPTIDE SYNTHASE PES1 (EUROFUNG)-RELATED"/>
    <property type="match status" value="1"/>
</dbReference>
<dbReference type="Pfam" id="PF00501">
    <property type="entry name" value="AMP-binding"/>
    <property type="match status" value="1"/>
</dbReference>
<dbReference type="Pfam" id="PF07690">
    <property type="entry name" value="MFS_1"/>
    <property type="match status" value="1"/>
</dbReference>
<gene>
    <name evidence="6" type="ORF">WJT86_00110</name>
</gene>
<comment type="caution">
    <text evidence="6">The sequence shown here is derived from an EMBL/GenBank/DDBJ whole genome shotgun (WGS) entry which is preliminary data.</text>
</comment>
<dbReference type="EMBL" id="JBBYXI010000001">
    <property type="protein sequence ID" value="MEN3929459.1"/>
    <property type="molecule type" value="Genomic_DNA"/>
</dbReference>
<dbReference type="InterPro" id="IPR036259">
    <property type="entry name" value="MFS_trans_sf"/>
</dbReference>
<feature type="transmembrane region" description="Helical" evidence="4">
    <location>
        <begin position="244"/>
        <end position="269"/>
    </location>
</feature>
<sequence length="1162" mass="125967">MFSSLMTSRRFAPLFWCQFFSAFNDNFLKNALVMLIMYKLSSESGPVLVILAGAIFIAPSFFLSGLGGQWADRYDKAIVARRLKFVEIAVAFIAVIGFLVYAEHITLFGMALPPLPFLFTALFGFGTISALFGPIKYGILPDHLKQSELPAGNALVEGATFLAILGGTILGGMAITIDGGAADNSASTFATFIALFIMGFAVLCWISSMFIPKTGEAAPYLKVDRNVLRSTSDLLKDLHRNKRLWNGGLIVSWFWLIGAVLLSLLPVIAKDYFNGQEEVTTALLTIFAISIAIGSGIASWLASGRIIMLPTAVAGLLMGVFCFDLAMVLYFHQPSLTPLSWKQFLFSVDGMHAAIDMAGLAIAGGIYIVPAFAAVQAWADADKRARVIAATNIQSAAAMVIGAIVVAVLEQLLGGTASTAEVTRSSISLPVILTLLGIASLFVGVVIFRNSPTNPLADFLSILFRAIYRVEVHGRENLDKVGERAIIALNHVSFLDAALALSLFNKAPLFAIDYNIAKRWWVKPFLKLVNAYPLDPAKPMATRALINEVSSGKTLVIFPEGRLTVTGSLMKVYDGVGLIADKSEAEVVPVKIDGLEKTFFSRLTRQQVRRRWWPKVTVTILEPVRLSVPEEIKGRERRKQAGIHLYQIMSDLLFKTAHIDQTIYEAVVKAADEHGKGRIAVEDPLSGSMSYRKLLIAASLIGKKIMPKTKTGEAVAVLLPGASGTAATILGLMSAGRVPAMLNFTAGPANLESACKTADVKIVLTARSFIEKARLEKVISLLEQNFTILYLEDVAKQITTADKLQMLFHYHKPLVTRSANDPAAILFTSGSEGAPKGVVLSHRNILANAAQAAARIDFGRQDKVFNVLPLFHSFGLTAALILPLVYGVPVYLYPSPLHYRIIPEMVYGTNATVVFGTDTFLAGYAKKAHPYDFRSIRYIVAGAEPVRESTRQVYMEKFGLRILEGYGVTETAPVLALNTPMFNHYGTVGRILPGMNYRLEPVAGIEEGGRLFVKGPNVMLGYLRPEQPGVIDPPPEGWHDTGDICTIDEDGFVTIKGRAKRFAKIGGEMVSLAAVEALAAQLWTGAQSAAANLPDTKKGERIVIMTTEKDATREALQKFAKQQGAPELMIPADVKTVDAIPLLGSGKPDFKAIGDLAAKLFA</sequence>
<feature type="transmembrane region" description="Helical" evidence="4">
    <location>
        <begin position="429"/>
        <end position="448"/>
    </location>
</feature>
<dbReference type="PANTHER" id="PTHR43767">
    <property type="entry name" value="LONG-CHAIN-FATTY-ACID--COA LIGASE"/>
    <property type="match status" value="1"/>
</dbReference>
<dbReference type="PROSITE" id="PS00455">
    <property type="entry name" value="AMP_BINDING"/>
    <property type="match status" value="1"/>
</dbReference>
<feature type="transmembrane region" description="Helical" evidence="4">
    <location>
        <begin position="114"/>
        <end position="133"/>
    </location>
</feature>
<dbReference type="InterPro" id="IPR045851">
    <property type="entry name" value="AMP-bd_C_sf"/>
</dbReference>
<dbReference type="InterPro" id="IPR042099">
    <property type="entry name" value="ANL_N_sf"/>
</dbReference>
<dbReference type="NCBIfam" id="NF005291">
    <property type="entry name" value="PRK06814.1"/>
    <property type="match status" value="1"/>
</dbReference>
<evidence type="ECO:0000313" key="6">
    <source>
        <dbReference type="EMBL" id="MEN3929459.1"/>
    </source>
</evidence>
<feature type="transmembrane region" description="Helical" evidence="4">
    <location>
        <begin position="48"/>
        <end position="71"/>
    </location>
</feature>
<dbReference type="Gene3D" id="1.20.1250.20">
    <property type="entry name" value="MFS general substrate transporter like domains"/>
    <property type="match status" value="1"/>
</dbReference>
<keyword evidence="1 4" id="KW-0812">Transmembrane</keyword>
<feature type="transmembrane region" description="Helical" evidence="4">
    <location>
        <begin position="351"/>
        <end position="375"/>
    </location>
</feature>
<feature type="domain" description="Phospholipid/glycerol acyltransferase" evidence="5">
    <location>
        <begin position="485"/>
        <end position="595"/>
    </location>
</feature>
<dbReference type="InterPro" id="IPR020845">
    <property type="entry name" value="AMP-binding_CS"/>
</dbReference>
<proteinExistence type="predicted"/>
<dbReference type="Pfam" id="PF01553">
    <property type="entry name" value="Acyltransferase"/>
    <property type="match status" value="1"/>
</dbReference>
<dbReference type="SUPFAM" id="SSF103473">
    <property type="entry name" value="MFS general substrate transporter"/>
    <property type="match status" value="1"/>
</dbReference>
<keyword evidence="2 4" id="KW-1133">Transmembrane helix</keyword>
<feature type="transmembrane region" description="Helical" evidence="4">
    <location>
        <begin position="387"/>
        <end position="409"/>
    </location>
</feature>
<feature type="transmembrane region" description="Helical" evidence="4">
    <location>
        <begin position="83"/>
        <end position="102"/>
    </location>
</feature>
<dbReference type="InterPro" id="IPR002123">
    <property type="entry name" value="Plipid/glycerol_acylTrfase"/>
</dbReference>
<name>A0ABV0BEU8_9HYPH</name>
<keyword evidence="7" id="KW-1185">Reference proteome</keyword>
<dbReference type="Gene3D" id="3.30.300.30">
    <property type="match status" value="1"/>
</dbReference>
<dbReference type="Gene3D" id="3.40.50.12780">
    <property type="entry name" value="N-terminal domain of ligase-like"/>
    <property type="match status" value="1"/>
</dbReference>
<dbReference type="Proteomes" id="UP001418637">
    <property type="component" value="Unassembled WGS sequence"/>
</dbReference>
<dbReference type="SUPFAM" id="SSF69593">
    <property type="entry name" value="Glycerol-3-phosphate (1)-acyltransferase"/>
    <property type="match status" value="1"/>
</dbReference>
<evidence type="ECO:0000313" key="7">
    <source>
        <dbReference type="Proteomes" id="UP001418637"/>
    </source>
</evidence>
<dbReference type="CDD" id="cd07989">
    <property type="entry name" value="LPLAT_AGPAT-like"/>
    <property type="match status" value="1"/>
</dbReference>